<dbReference type="SUPFAM" id="SSF69118">
    <property type="entry name" value="AhpD-like"/>
    <property type="match status" value="1"/>
</dbReference>
<evidence type="ECO:0000313" key="1">
    <source>
        <dbReference type="EMBL" id="SCM75308.1"/>
    </source>
</evidence>
<dbReference type="AlphaFoldDB" id="A0A212LCU5"/>
<reference evidence="1" key="1">
    <citation type="submission" date="2016-08" db="EMBL/GenBank/DDBJ databases">
        <authorList>
            <person name="Seilhamer J.J."/>
        </authorList>
    </citation>
    <scope>NUCLEOTIDE SEQUENCE</scope>
    <source>
        <strain evidence="1">86</strain>
    </source>
</reference>
<dbReference type="PANTHER" id="PTHR34846:SF11">
    <property type="entry name" value="4-CARBOXYMUCONOLACTONE DECARBOXYLASE FAMILY PROTEIN (AFU_ORTHOLOGUE AFUA_6G11590)"/>
    <property type="match status" value="1"/>
</dbReference>
<name>A0A212LCU5_9HYPH</name>
<dbReference type="EMBL" id="FMJD01000005">
    <property type="protein sequence ID" value="SCM75308.1"/>
    <property type="molecule type" value="Genomic_DNA"/>
</dbReference>
<dbReference type="RefSeq" id="WP_288200059.1">
    <property type="nucleotide sequence ID" value="NZ_LT608334.1"/>
</dbReference>
<gene>
    <name evidence="1" type="ORF">KL86PLE_130709</name>
</gene>
<dbReference type="PANTHER" id="PTHR34846">
    <property type="entry name" value="4-CARBOXYMUCONOLACTONE DECARBOXYLASE FAMILY PROTEIN (AFU_ORTHOLOGUE AFUA_6G11590)"/>
    <property type="match status" value="1"/>
</dbReference>
<protein>
    <recommendedName>
        <fullName evidence="2">4-carboxymuconolactone decarboxylase</fullName>
    </recommendedName>
</protein>
<organism evidence="1">
    <name type="scientific">uncultured Pleomorphomonas sp</name>
    <dbReference type="NCBI Taxonomy" id="442121"/>
    <lineage>
        <taxon>Bacteria</taxon>
        <taxon>Pseudomonadati</taxon>
        <taxon>Pseudomonadota</taxon>
        <taxon>Alphaproteobacteria</taxon>
        <taxon>Hyphomicrobiales</taxon>
        <taxon>Pleomorphomonadaceae</taxon>
        <taxon>Pleomorphomonas</taxon>
        <taxon>environmental samples</taxon>
    </lineage>
</organism>
<dbReference type="Gene3D" id="1.20.1290.10">
    <property type="entry name" value="AhpD-like"/>
    <property type="match status" value="1"/>
</dbReference>
<sequence>MRLPPLPPDGLAPDLRSVHDTIVDLMVRRQPEIIAQDAQGALVGPFPAMLHFPRFGIPALRLLAAIGTEARLTAGVRETVILTVGARFNARYELYAHEIMGKVAGLTAGQIATLAAGGRPSDLGDETAAAHDLARALLDGRILPASTYERATDLLGRDGVGELVFLIGAYCLIAMALNCFDVPVPELGS</sequence>
<dbReference type="InterPro" id="IPR029032">
    <property type="entry name" value="AhpD-like"/>
</dbReference>
<evidence type="ECO:0008006" key="2">
    <source>
        <dbReference type="Google" id="ProtNLM"/>
    </source>
</evidence>
<accession>A0A212LCU5</accession>
<proteinExistence type="predicted"/>